<dbReference type="InterPro" id="IPR000182">
    <property type="entry name" value="GNAT_dom"/>
</dbReference>
<feature type="domain" description="N-acetyltransferase" evidence="1">
    <location>
        <begin position="65"/>
        <end position="215"/>
    </location>
</feature>
<keyword evidence="2" id="KW-0808">Transferase</keyword>
<evidence type="ECO:0000313" key="3">
    <source>
        <dbReference type="Proteomes" id="UP000028488"/>
    </source>
</evidence>
<dbReference type="Proteomes" id="UP000028488">
    <property type="component" value="Chromosome"/>
</dbReference>
<gene>
    <name evidence="2" type="ORF">EP51_33435</name>
</gene>
<dbReference type="InterPro" id="IPR016181">
    <property type="entry name" value="Acyl_CoA_acyltransferase"/>
</dbReference>
<dbReference type="CDD" id="cd04301">
    <property type="entry name" value="NAT_SF"/>
    <property type="match status" value="1"/>
</dbReference>
<accession>A0A076F3H1</accession>
<dbReference type="EMBL" id="CP008947">
    <property type="protein sequence ID" value="AII10329.1"/>
    <property type="molecule type" value="Genomic_DNA"/>
</dbReference>
<protein>
    <submittedName>
        <fullName evidence="2">Acetyltransferase</fullName>
    </submittedName>
</protein>
<dbReference type="GO" id="GO:0016747">
    <property type="term" value="F:acyltransferase activity, transferring groups other than amino-acyl groups"/>
    <property type="evidence" value="ECO:0007669"/>
    <property type="project" value="InterPro"/>
</dbReference>
<dbReference type="Pfam" id="PF00583">
    <property type="entry name" value="Acetyltransf_1"/>
    <property type="match status" value="1"/>
</dbReference>
<reference evidence="2 3" key="1">
    <citation type="submission" date="2014-07" db="EMBL/GenBank/DDBJ databases">
        <title>Genome Sequence of Rhodococcus opacus Strain R7, a Biodegrader of Mono- and Polycyclic Aromatic Hydrocarbons.</title>
        <authorList>
            <person name="Di Gennaro P."/>
            <person name="Zampolli J."/>
            <person name="Presti I."/>
            <person name="Cappelletti M."/>
            <person name="D'Ursi P."/>
            <person name="Orro A."/>
            <person name="Mezzelani A."/>
            <person name="Milanesi L."/>
        </authorList>
    </citation>
    <scope>NUCLEOTIDE SEQUENCE [LARGE SCALE GENOMIC DNA]</scope>
    <source>
        <strain evidence="2 3">R7</strain>
    </source>
</reference>
<dbReference type="SUPFAM" id="SSF55729">
    <property type="entry name" value="Acyl-CoA N-acyltransferases (Nat)"/>
    <property type="match status" value="1"/>
</dbReference>
<dbReference type="Gene3D" id="3.40.630.30">
    <property type="match status" value="1"/>
</dbReference>
<sequence length="215" mass="24050">MSSGPLHVTASSLPPPEVTVPECNCNSSHIIADRHGYSGGLFSLRGGYCVCMAVTVERAVLEQAEDIVQMHWDAEDWILARELDAPARGEVSLADVREQIEFGEWRVALFAGIVVGALRVLRSDPDVWIEDDIPAAYVARVMTDRRHASAGLGAQLLRWVDEHARSEDASVVRLECVETNARLRDYYEEQGFFLVGRRDFDVEWPSVVLMEKSLH</sequence>
<name>A0A076F3H1_RHOOP</name>
<evidence type="ECO:0000259" key="1">
    <source>
        <dbReference type="PROSITE" id="PS51186"/>
    </source>
</evidence>
<dbReference type="eggNOG" id="COG0456">
    <property type="taxonomic scope" value="Bacteria"/>
</dbReference>
<proteinExistence type="predicted"/>
<dbReference type="PROSITE" id="PS51186">
    <property type="entry name" value="GNAT"/>
    <property type="match status" value="1"/>
</dbReference>
<organism evidence="2 3">
    <name type="scientific">Rhodococcus opacus</name>
    <name type="common">Nocardia opaca</name>
    <dbReference type="NCBI Taxonomy" id="37919"/>
    <lineage>
        <taxon>Bacteria</taxon>
        <taxon>Bacillati</taxon>
        <taxon>Actinomycetota</taxon>
        <taxon>Actinomycetes</taxon>
        <taxon>Mycobacteriales</taxon>
        <taxon>Nocardiaceae</taxon>
        <taxon>Rhodococcus</taxon>
    </lineage>
</organism>
<evidence type="ECO:0000313" key="2">
    <source>
        <dbReference type="EMBL" id="AII10329.1"/>
    </source>
</evidence>
<dbReference type="AlphaFoldDB" id="A0A076F3H1"/>